<accession>A0A382XIJ0</accession>
<proteinExistence type="predicted"/>
<gene>
    <name evidence="4" type="ORF">METZ01_LOCUS423508</name>
</gene>
<dbReference type="Pfam" id="PF00448">
    <property type="entry name" value="SRP54"/>
    <property type="match status" value="1"/>
</dbReference>
<dbReference type="InterPro" id="IPR027417">
    <property type="entry name" value="P-loop_NTPase"/>
</dbReference>
<dbReference type="InterPro" id="IPR000897">
    <property type="entry name" value="SRP54_GTPase_dom"/>
</dbReference>
<keyword evidence="1" id="KW-0547">Nucleotide-binding</keyword>
<evidence type="ECO:0000259" key="3">
    <source>
        <dbReference type="SMART" id="SM00962"/>
    </source>
</evidence>
<dbReference type="SMART" id="SM00962">
    <property type="entry name" value="SRP54"/>
    <property type="match status" value="1"/>
</dbReference>
<dbReference type="GO" id="GO:0006614">
    <property type="term" value="P:SRP-dependent cotranslational protein targeting to membrane"/>
    <property type="evidence" value="ECO:0007669"/>
    <property type="project" value="InterPro"/>
</dbReference>
<feature type="domain" description="SRP54-type proteins GTP-binding" evidence="3">
    <location>
        <begin position="1"/>
        <end position="108"/>
    </location>
</feature>
<feature type="non-terminal residue" evidence="4">
    <location>
        <position position="1"/>
    </location>
</feature>
<dbReference type="Gene3D" id="3.40.50.300">
    <property type="entry name" value="P-loop containing nucleotide triphosphate hydrolases"/>
    <property type="match status" value="1"/>
</dbReference>
<reference evidence="4" key="1">
    <citation type="submission" date="2018-05" db="EMBL/GenBank/DDBJ databases">
        <authorList>
            <person name="Lanie J.A."/>
            <person name="Ng W.-L."/>
            <person name="Kazmierczak K.M."/>
            <person name="Andrzejewski T.M."/>
            <person name="Davidsen T.M."/>
            <person name="Wayne K.J."/>
            <person name="Tettelin H."/>
            <person name="Glass J.I."/>
            <person name="Rusch D."/>
            <person name="Podicherti R."/>
            <person name="Tsui H.-C.T."/>
            <person name="Winkler M.E."/>
        </authorList>
    </citation>
    <scope>NUCLEOTIDE SEQUENCE</scope>
</reference>
<name>A0A382XIJ0_9ZZZZ</name>
<sequence>DTMGRSHKDRAYSVQLSGVFERLGDVETHLVLSVVSNEKQFFESYKQFSSLGINRVLFTKLDEGLNFGAMLNFSLRSRLPLSYFTTGQRVPEDIEVADKEKVIRLIFN</sequence>
<dbReference type="SUPFAM" id="SSF52540">
    <property type="entry name" value="P-loop containing nucleoside triphosphate hydrolases"/>
    <property type="match status" value="1"/>
</dbReference>
<dbReference type="EMBL" id="UINC01167901">
    <property type="protein sequence ID" value="SVD70654.1"/>
    <property type="molecule type" value="Genomic_DNA"/>
</dbReference>
<evidence type="ECO:0000256" key="2">
    <source>
        <dbReference type="ARBA" id="ARBA00023134"/>
    </source>
</evidence>
<keyword evidence="2" id="KW-0342">GTP-binding</keyword>
<dbReference type="AlphaFoldDB" id="A0A382XIJ0"/>
<dbReference type="GO" id="GO:0005525">
    <property type="term" value="F:GTP binding"/>
    <property type="evidence" value="ECO:0007669"/>
    <property type="project" value="UniProtKB-KW"/>
</dbReference>
<organism evidence="4">
    <name type="scientific">marine metagenome</name>
    <dbReference type="NCBI Taxonomy" id="408172"/>
    <lineage>
        <taxon>unclassified sequences</taxon>
        <taxon>metagenomes</taxon>
        <taxon>ecological metagenomes</taxon>
    </lineage>
</organism>
<evidence type="ECO:0000313" key="4">
    <source>
        <dbReference type="EMBL" id="SVD70654.1"/>
    </source>
</evidence>
<evidence type="ECO:0000256" key="1">
    <source>
        <dbReference type="ARBA" id="ARBA00022741"/>
    </source>
</evidence>
<protein>
    <recommendedName>
        <fullName evidence="3">SRP54-type proteins GTP-binding domain-containing protein</fullName>
    </recommendedName>
</protein>